<organism evidence="2 3">
    <name type="scientific">Dendrobium thyrsiflorum</name>
    <name type="common">Pinecone-like raceme dendrobium</name>
    <name type="synonym">Orchid</name>
    <dbReference type="NCBI Taxonomy" id="117978"/>
    <lineage>
        <taxon>Eukaryota</taxon>
        <taxon>Viridiplantae</taxon>
        <taxon>Streptophyta</taxon>
        <taxon>Embryophyta</taxon>
        <taxon>Tracheophyta</taxon>
        <taxon>Spermatophyta</taxon>
        <taxon>Magnoliopsida</taxon>
        <taxon>Liliopsida</taxon>
        <taxon>Asparagales</taxon>
        <taxon>Orchidaceae</taxon>
        <taxon>Epidendroideae</taxon>
        <taxon>Malaxideae</taxon>
        <taxon>Dendrobiinae</taxon>
        <taxon>Dendrobium</taxon>
    </lineage>
</organism>
<feature type="compositionally biased region" description="Basic and acidic residues" evidence="1">
    <location>
        <begin position="96"/>
        <end position="117"/>
    </location>
</feature>
<sequence length="141" mass="15941">MDALEERSEGEMSQIKAMVEDRISSVENKVSDLHAMIKQLLDNQTAASEAKEPVGKTTNSVYCRRDDEVEIMEEQGERYGGRHRYGEQGSRGAGWEGKERGCGRKGADFEEKERESEEGFRVKSLQFFSLAQATKSKKDKV</sequence>
<gene>
    <name evidence="2" type="ORF">M5K25_012627</name>
</gene>
<dbReference type="EMBL" id="JANQDX010000010">
    <property type="protein sequence ID" value="KAL0917558.1"/>
    <property type="molecule type" value="Genomic_DNA"/>
</dbReference>
<evidence type="ECO:0000313" key="3">
    <source>
        <dbReference type="Proteomes" id="UP001552299"/>
    </source>
</evidence>
<evidence type="ECO:0000313" key="2">
    <source>
        <dbReference type="EMBL" id="KAL0917558.1"/>
    </source>
</evidence>
<name>A0ABD0UYH1_DENTH</name>
<feature type="compositionally biased region" description="Basic and acidic residues" evidence="1">
    <location>
        <begin position="75"/>
        <end position="86"/>
    </location>
</feature>
<accession>A0ABD0UYH1</accession>
<reference evidence="2 3" key="1">
    <citation type="journal article" date="2024" name="Plant Biotechnol. J.">
        <title>Dendrobium thyrsiflorum genome and its molecular insights into genes involved in important horticultural traits.</title>
        <authorList>
            <person name="Chen B."/>
            <person name="Wang J.Y."/>
            <person name="Zheng P.J."/>
            <person name="Li K.L."/>
            <person name="Liang Y.M."/>
            <person name="Chen X.F."/>
            <person name="Zhang C."/>
            <person name="Zhao X."/>
            <person name="He X."/>
            <person name="Zhang G.Q."/>
            <person name="Liu Z.J."/>
            <person name="Xu Q."/>
        </authorList>
    </citation>
    <scope>NUCLEOTIDE SEQUENCE [LARGE SCALE GENOMIC DNA]</scope>
    <source>
        <strain evidence="2">GZMU011</strain>
    </source>
</reference>
<protein>
    <submittedName>
        <fullName evidence="2">Uncharacterized protein</fullName>
    </submittedName>
</protein>
<keyword evidence="3" id="KW-1185">Reference proteome</keyword>
<dbReference type="Proteomes" id="UP001552299">
    <property type="component" value="Unassembled WGS sequence"/>
</dbReference>
<comment type="caution">
    <text evidence="2">The sequence shown here is derived from an EMBL/GenBank/DDBJ whole genome shotgun (WGS) entry which is preliminary data.</text>
</comment>
<proteinExistence type="predicted"/>
<evidence type="ECO:0000256" key="1">
    <source>
        <dbReference type="SAM" id="MobiDB-lite"/>
    </source>
</evidence>
<dbReference type="AlphaFoldDB" id="A0ABD0UYH1"/>
<feature type="region of interest" description="Disordered" evidence="1">
    <location>
        <begin position="75"/>
        <end position="117"/>
    </location>
</feature>